<protein>
    <submittedName>
        <fullName evidence="2">Uncharacterized protein</fullName>
    </submittedName>
</protein>
<proteinExistence type="predicted"/>
<accession>A0A9W7XFA5</accession>
<keyword evidence="3" id="KW-1185">Reference proteome</keyword>
<gene>
    <name evidence="2" type="ORF">LPJ64_006352</name>
</gene>
<feature type="chain" id="PRO_5040813353" evidence="1">
    <location>
        <begin position="30"/>
        <end position="117"/>
    </location>
</feature>
<comment type="caution">
    <text evidence="2">The sequence shown here is derived from an EMBL/GenBank/DDBJ whole genome shotgun (WGS) entry which is preliminary data.</text>
</comment>
<reference evidence="2" key="1">
    <citation type="submission" date="2022-07" db="EMBL/GenBank/DDBJ databases">
        <title>Phylogenomic reconstructions and comparative analyses of Kickxellomycotina fungi.</title>
        <authorList>
            <person name="Reynolds N.K."/>
            <person name="Stajich J.E."/>
            <person name="Barry K."/>
            <person name="Grigoriev I.V."/>
            <person name="Crous P."/>
            <person name="Smith M.E."/>
        </authorList>
    </citation>
    <scope>NUCLEOTIDE SEQUENCE</scope>
    <source>
        <strain evidence="2">NBRC 105413</strain>
    </source>
</reference>
<evidence type="ECO:0000313" key="3">
    <source>
        <dbReference type="Proteomes" id="UP001145021"/>
    </source>
</evidence>
<evidence type="ECO:0000313" key="2">
    <source>
        <dbReference type="EMBL" id="KAJ1641714.1"/>
    </source>
</evidence>
<name>A0A9W7XFA5_9FUNG</name>
<evidence type="ECO:0000256" key="1">
    <source>
        <dbReference type="SAM" id="SignalP"/>
    </source>
</evidence>
<dbReference type="AlphaFoldDB" id="A0A9W7XFA5"/>
<keyword evidence="1" id="KW-0732">Signal</keyword>
<sequence length="117" mass="12151">MFVRIASASSAAFVVAALVCATLGLSADAQPVDNANQGHGHAHAIARRSPCNSGFVGGGFFPCGCNGFFPFAFNNVNAFNRNAFCAHCNDNTLFENHKNANVAANNVNAFNSANVIA</sequence>
<dbReference type="EMBL" id="JANBOH010000703">
    <property type="protein sequence ID" value="KAJ1641714.1"/>
    <property type="molecule type" value="Genomic_DNA"/>
</dbReference>
<dbReference type="Proteomes" id="UP001145021">
    <property type="component" value="Unassembled WGS sequence"/>
</dbReference>
<organism evidence="2 3">
    <name type="scientific">Coemansia asiatica</name>
    <dbReference type="NCBI Taxonomy" id="1052880"/>
    <lineage>
        <taxon>Eukaryota</taxon>
        <taxon>Fungi</taxon>
        <taxon>Fungi incertae sedis</taxon>
        <taxon>Zoopagomycota</taxon>
        <taxon>Kickxellomycotina</taxon>
        <taxon>Kickxellomycetes</taxon>
        <taxon>Kickxellales</taxon>
        <taxon>Kickxellaceae</taxon>
        <taxon>Coemansia</taxon>
    </lineage>
</organism>
<feature type="signal peptide" evidence="1">
    <location>
        <begin position="1"/>
        <end position="29"/>
    </location>
</feature>